<gene>
    <name evidence="2" type="ORF">HC231_05625</name>
</gene>
<accession>A0ABX7US87</accession>
<reference evidence="2 3" key="1">
    <citation type="submission" date="2020-03" db="EMBL/GenBank/DDBJ databases">
        <authorList>
            <person name="Bakhshi Ganjeh M."/>
        </authorList>
    </citation>
    <scope>NUCLEOTIDE SEQUENCE [LARGE SCALE GENOMIC DNA]</scope>
    <source>
        <strain evidence="3">Iran 50</strain>
    </source>
</reference>
<keyword evidence="3" id="KW-1185">Reference proteome</keyword>
<sequence length="267" mass="29838">MVSINKFSTNTLINERSNTSSSAIKNQVSSNSVQSEQNKSTNTTSTRVSSFAQQLSDAATRAEKRDASLSRSELKIKAESVLKEITDANYYTDSYKKIYDAEVPDTTAPDLLARAKQATDYLNGKAGNPFKGMSREQLALITYDDSGTFTVNERRAAWNESNDQYEAWAQKVVAKAMAEYNRTGKITQIYSDMLEFYKSQPAIEQAQYPAGYEAQLQAKISLSSSSSATNDTSLFNTLNNWKNELQEKNFHLIPMSLFTLLANDDKK</sequence>
<evidence type="ECO:0000256" key="1">
    <source>
        <dbReference type="SAM" id="MobiDB-lite"/>
    </source>
</evidence>
<evidence type="ECO:0000313" key="2">
    <source>
        <dbReference type="EMBL" id="QTF07457.1"/>
    </source>
</evidence>
<organism evidence="2 3">
    <name type="scientific">Brenneria izadpanahii</name>
    <dbReference type="NCBI Taxonomy" id="2722756"/>
    <lineage>
        <taxon>Bacteria</taxon>
        <taxon>Pseudomonadati</taxon>
        <taxon>Pseudomonadota</taxon>
        <taxon>Gammaproteobacteria</taxon>
        <taxon>Enterobacterales</taxon>
        <taxon>Pectobacteriaceae</taxon>
        <taxon>Brenneria</taxon>
    </lineage>
</organism>
<dbReference type="Proteomes" id="UP000671960">
    <property type="component" value="Chromosome"/>
</dbReference>
<dbReference type="EMBL" id="CP050854">
    <property type="protein sequence ID" value="QTF07457.1"/>
    <property type="molecule type" value="Genomic_DNA"/>
</dbReference>
<dbReference type="RefSeq" id="WP_208230091.1">
    <property type="nucleotide sequence ID" value="NZ_CP050854.1"/>
</dbReference>
<proteinExistence type="predicted"/>
<evidence type="ECO:0000313" key="3">
    <source>
        <dbReference type="Proteomes" id="UP000671960"/>
    </source>
</evidence>
<protein>
    <submittedName>
        <fullName evidence="2">Uncharacterized protein</fullName>
    </submittedName>
</protein>
<feature type="compositionally biased region" description="Low complexity" evidence="1">
    <location>
        <begin position="25"/>
        <end position="40"/>
    </location>
</feature>
<feature type="region of interest" description="Disordered" evidence="1">
    <location>
        <begin position="18"/>
        <end position="48"/>
    </location>
</feature>
<name>A0ABX7US87_9GAMM</name>